<dbReference type="AlphaFoldDB" id="L1JBA8"/>
<dbReference type="OrthoDB" id="44749at2759"/>
<dbReference type="Proteomes" id="UP000011087">
    <property type="component" value="Unassembled WGS sequence"/>
</dbReference>
<reference evidence="3" key="3">
    <citation type="submission" date="2015-06" db="UniProtKB">
        <authorList>
            <consortium name="EnsemblProtists"/>
        </authorList>
    </citation>
    <scope>IDENTIFICATION</scope>
</reference>
<organism evidence="2">
    <name type="scientific">Guillardia theta (strain CCMP2712)</name>
    <name type="common">Cryptophyte</name>
    <dbReference type="NCBI Taxonomy" id="905079"/>
    <lineage>
        <taxon>Eukaryota</taxon>
        <taxon>Cryptophyceae</taxon>
        <taxon>Pyrenomonadales</taxon>
        <taxon>Geminigeraceae</taxon>
        <taxon>Guillardia</taxon>
    </lineage>
</organism>
<reference evidence="2 4" key="1">
    <citation type="journal article" date="2012" name="Nature">
        <title>Algal genomes reveal evolutionary mosaicism and the fate of nucleomorphs.</title>
        <authorList>
            <consortium name="DOE Joint Genome Institute"/>
            <person name="Curtis B.A."/>
            <person name="Tanifuji G."/>
            <person name="Burki F."/>
            <person name="Gruber A."/>
            <person name="Irimia M."/>
            <person name="Maruyama S."/>
            <person name="Arias M.C."/>
            <person name="Ball S.G."/>
            <person name="Gile G.H."/>
            <person name="Hirakawa Y."/>
            <person name="Hopkins J.F."/>
            <person name="Kuo A."/>
            <person name="Rensing S.A."/>
            <person name="Schmutz J."/>
            <person name="Symeonidi A."/>
            <person name="Elias M."/>
            <person name="Eveleigh R.J."/>
            <person name="Herman E.K."/>
            <person name="Klute M.J."/>
            <person name="Nakayama T."/>
            <person name="Obornik M."/>
            <person name="Reyes-Prieto A."/>
            <person name="Armbrust E.V."/>
            <person name="Aves S.J."/>
            <person name="Beiko R.G."/>
            <person name="Coutinho P."/>
            <person name="Dacks J.B."/>
            <person name="Durnford D.G."/>
            <person name="Fast N.M."/>
            <person name="Green B.R."/>
            <person name="Grisdale C.J."/>
            <person name="Hempel F."/>
            <person name="Henrissat B."/>
            <person name="Hoppner M.P."/>
            <person name="Ishida K."/>
            <person name="Kim E."/>
            <person name="Koreny L."/>
            <person name="Kroth P.G."/>
            <person name="Liu Y."/>
            <person name="Malik S.B."/>
            <person name="Maier U.G."/>
            <person name="McRose D."/>
            <person name="Mock T."/>
            <person name="Neilson J.A."/>
            <person name="Onodera N.T."/>
            <person name="Poole A.M."/>
            <person name="Pritham E.J."/>
            <person name="Richards T.A."/>
            <person name="Rocap G."/>
            <person name="Roy S.W."/>
            <person name="Sarai C."/>
            <person name="Schaack S."/>
            <person name="Shirato S."/>
            <person name="Slamovits C.H."/>
            <person name="Spencer D.F."/>
            <person name="Suzuki S."/>
            <person name="Worden A.Z."/>
            <person name="Zauner S."/>
            <person name="Barry K."/>
            <person name="Bell C."/>
            <person name="Bharti A.K."/>
            <person name="Crow J.A."/>
            <person name="Grimwood J."/>
            <person name="Kramer R."/>
            <person name="Lindquist E."/>
            <person name="Lucas S."/>
            <person name="Salamov A."/>
            <person name="McFadden G.I."/>
            <person name="Lane C.E."/>
            <person name="Keeling P.J."/>
            <person name="Gray M.W."/>
            <person name="Grigoriev I.V."/>
            <person name="Archibald J.M."/>
        </authorList>
    </citation>
    <scope>NUCLEOTIDE SEQUENCE</scope>
    <source>
        <strain evidence="2 4">CCMP2712</strain>
    </source>
</reference>
<dbReference type="KEGG" id="gtt:GUITHDRAFT_163261"/>
<name>L1JBA8_GUITC</name>
<feature type="chain" id="PRO_5008771130" evidence="1">
    <location>
        <begin position="23"/>
        <end position="413"/>
    </location>
</feature>
<evidence type="ECO:0000256" key="1">
    <source>
        <dbReference type="SAM" id="SignalP"/>
    </source>
</evidence>
<dbReference type="GeneID" id="17302136"/>
<feature type="signal peptide" evidence="1">
    <location>
        <begin position="1"/>
        <end position="22"/>
    </location>
</feature>
<keyword evidence="4" id="KW-1185">Reference proteome</keyword>
<sequence length="413" mass="46761">MRAVHGICLMLTVTTFNMMAGAFSPSSMSMSNLLQQRRLSMASTATAGSRRRSLGSLKMQIDSLSRRRCMQVVAAAAPLLLWEGRADAINLDTMSVFGYGRESGTGRGGGGGLLSNPFGQTNKIKEQRPKPIRIPRTFLFLQFAVLLMRSCYNTVDDLDFFPMNQFQKDFFLLRQDEWEKYIKENDVKQGDLTNALYFDFISSAQFASITQSIQGAKQIFEETSGVENDKHVIQRDPMLKDDNLLAPRFFMRSGEKMYDGLLANFTDDSNYVKPPLPSSPNAPFSEVLKSFNSIYQIFQNNGYAMKIDVEDAGAASTQEYIQAKGVYEDWAKKIQDKVPATDQNWEGHGRKIVVRMQAPCTLWGRQWLSMQDNYLINDHDVMLATAFLRRSGRAVTVKTTMDQNSYTREFLLL</sequence>
<accession>L1JBA8</accession>
<keyword evidence="1" id="KW-0732">Signal</keyword>
<dbReference type="RefSeq" id="XP_005832355.1">
    <property type="nucleotide sequence ID" value="XM_005832298.1"/>
</dbReference>
<reference evidence="4" key="2">
    <citation type="submission" date="2012-11" db="EMBL/GenBank/DDBJ databases">
        <authorList>
            <person name="Kuo A."/>
            <person name="Curtis B.A."/>
            <person name="Tanifuji G."/>
            <person name="Burki F."/>
            <person name="Gruber A."/>
            <person name="Irimia M."/>
            <person name="Maruyama S."/>
            <person name="Arias M.C."/>
            <person name="Ball S.G."/>
            <person name="Gile G.H."/>
            <person name="Hirakawa Y."/>
            <person name="Hopkins J.F."/>
            <person name="Rensing S.A."/>
            <person name="Schmutz J."/>
            <person name="Symeonidi A."/>
            <person name="Elias M."/>
            <person name="Eveleigh R.J."/>
            <person name="Herman E.K."/>
            <person name="Klute M.J."/>
            <person name="Nakayama T."/>
            <person name="Obornik M."/>
            <person name="Reyes-Prieto A."/>
            <person name="Armbrust E.V."/>
            <person name="Aves S.J."/>
            <person name="Beiko R.G."/>
            <person name="Coutinho P."/>
            <person name="Dacks J.B."/>
            <person name="Durnford D.G."/>
            <person name="Fast N.M."/>
            <person name="Green B.R."/>
            <person name="Grisdale C."/>
            <person name="Hempe F."/>
            <person name="Henrissat B."/>
            <person name="Hoppner M.P."/>
            <person name="Ishida K.-I."/>
            <person name="Kim E."/>
            <person name="Koreny L."/>
            <person name="Kroth P.G."/>
            <person name="Liu Y."/>
            <person name="Malik S.-B."/>
            <person name="Maier U.G."/>
            <person name="McRose D."/>
            <person name="Mock T."/>
            <person name="Neilson J.A."/>
            <person name="Onodera N.T."/>
            <person name="Poole A.M."/>
            <person name="Pritham E.J."/>
            <person name="Richards T.A."/>
            <person name="Rocap G."/>
            <person name="Roy S.W."/>
            <person name="Sarai C."/>
            <person name="Schaack S."/>
            <person name="Shirato S."/>
            <person name="Slamovits C.H."/>
            <person name="Spencer D.F."/>
            <person name="Suzuki S."/>
            <person name="Worden A.Z."/>
            <person name="Zauner S."/>
            <person name="Barry K."/>
            <person name="Bell C."/>
            <person name="Bharti A.K."/>
            <person name="Crow J.A."/>
            <person name="Grimwood J."/>
            <person name="Kramer R."/>
            <person name="Lindquist E."/>
            <person name="Lucas S."/>
            <person name="Salamov A."/>
            <person name="McFadden G.I."/>
            <person name="Lane C.E."/>
            <person name="Keeling P.J."/>
            <person name="Gray M.W."/>
            <person name="Grigoriev I.V."/>
            <person name="Archibald J.M."/>
        </authorList>
    </citation>
    <scope>NUCLEOTIDE SEQUENCE</scope>
    <source>
        <strain evidence="4">CCMP2712</strain>
    </source>
</reference>
<dbReference type="EnsemblProtists" id="EKX45375">
    <property type="protein sequence ID" value="EKX45375"/>
    <property type="gene ID" value="GUITHDRAFT_163261"/>
</dbReference>
<dbReference type="OMA" id="FCASYTI"/>
<dbReference type="HOGENOM" id="CLU_666392_0_0_1"/>
<dbReference type="eggNOG" id="ENOG502S59I">
    <property type="taxonomic scope" value="Eukaryota"/>
</dbReference>
<evidence type="ECO:0000313" key="4">
    <source>
        <dbReference type="Proteomes" id="UP000011087"/>
    </source>
</evidence>
<evidence type="ECO:0000313" key="2">
    <source>
        <dbReference type="EMBL" id="EKX45375.1"/>
    </source>
</evidence>
<dbReference type="STRING" id="905079.L1JBA8"/>
<protein>
    <submittedName>
        <fullName evidence="2 3">Uncharacterized protein</fullName>
    </submittedName>
</protein>
<dbReference type="EMBL" id="JH992999">
    <property type="protein sequence ID" value="EKX45375.1"/>
    <property type="molecule type" value="Genomic_DNA"/>
</dbReference>
<gene>
    <name evidence="2" type="ORF">GUITHDRAFT_163261</name>
</gene>
<proteinExistence type="predicted"/>
<dbReference type="PaxDb" id="55529-EKX45375"/>
<evidence type="ECO:0000313" key="3">
    <source>
        <dbReference type="EnsemblProtists" id="EKX45375"/>
    </source>
</evidence>